<keyword evidence="1" id="KW-0678">Repressor</keyword>
<accession>A0A1M6A762</accession>
<organism evidence="7 8">
    <name type="scientific">Clostridium intestinale DSM 6191</name>
    <dbReference type="NCBI Taxonomy" id="1121320"/>
    <lineage>
        <taxon>Bacteria</taxon>
        <taxon>Bacillati</taxon>
        <taxon>Bacillota</taxon>
        <taxon>Clostridia</taxon>
        <taxon>Eubacteriales</taxon>
        <taxon>Clostridiaceae</taxon>
        <taxon>Clostridium</taxon>
    </lineage>
</organism>
<gene>
    <name evidence="7" type="ORF">SAMN02745941_03635</name>
</gene>
<dbReference type="Pfam" id="PF00392">
    <property type="entry name" value="GntR"/>
    <property type="match status" value="1"/>
</dbReference>
<dbReference type="GO" id="GO:0003677">
    <property type="term" value="F:DNA binding"/>
    <property type="evidence" value="ECO:0007669"/>
    <property type="project" value="UniProtKB-UniRule"/>
</dbReference>
<dbReference type="RefSeq" id="WP_073021810.1">
    <property type="nucleotide sequence ID" value="NZ_FQXU01000012.1"/>
</dbReference>
<evidence type="ECO:0000259" key="6">
    <source>
        <dbReference type="PROSITE" id="PS50949"/>
    </source>
</evidence>
<dbReference type="InterPro" id="IPR011663">
    <property type="entry name" value="UTRA"/>
</dbReference>
<dbReference type="SUPFAM" id="SSF46785">
    <property type="entry name" value="Winged helix' DNA-binding domain"/>
    <property type="match status" value="1"/>
</dbReference>
<dbReference type="Proteomes" id="UP000184241">
    <property type="component" value="Unassembled WGS sequence"/>
</dbReference>
<dbReference type="PROSITE" id="PS50949">
    <property type="entry name" value="HTH_GNTR"/>
    <property type="match status" value="1"/>
</dbReference>
<dbReference type="SMART" id="SM00866">
    <property type="entry name" value="UTRA"/>
    <property type="match status" value="1"/>
</dbReference>
<evidence type="ECO:0000256" key="1">
    <source>
        <dbReference type="ARBA" id="ARBA00022491"/>
    </source>
</evidence>
<protein>
    <recommendedName>
        <fullName evidence="5">Trehalose operon repressor</fullName>
    </recommendedName>
</protein>
<reference evidence="7 8" key="1">
    <citation type="submission" date="2016-11" db="EMBL/GenBank/DDBJ databases">
        <authorList>
            <person name="Jaros S."/>
            <person name="Januszkiewicz K."/>
            <person name="Wedrychowicz H."/>
        </authorList>
    </citation>
    <scope>NUCLEOTIDE SEQUENCE [LARGE SCALE GENOMIC DNA]</scope>
    <source>
        <strain evidence="7 8">DSM 6191</strain>
    </source>
</reference>
<dbReference type="GO" id="GO:0003700">
    <property type="term" value="F:DNA-binding transcription factor activity"/>
    <property type="evidence" value="ECO:0007669"/>
    <property type="project" value="UniProtKB-UniRule"/>
</dbReference>
<evidence type="ECO:0000256" key="4">
    <source>
        <dbReference type="ARBA" id="ARBA00023163"/>
    </source>
</evidence>
<dbReference type="InterPro" id="IPR012770">
    <property type="entry name" value="TreR"/>
</dbReference>
<dbReference type="Gene3D" id="3.40.1410.10">
    <property type="entry name" value="Chorismate lyase-like"/>
    <property type="match status" value="1"/>
</dbReference>
<evidence type="ECO:0000313" key="8">
    <source>
        <dbReference type="Proteomes" id="UP000184241"/>
    </source>
</evidence>
<evidence type="ECO:0000313" key="7">
    <source>
        <dbReference type="EMBL" id="SHI32280.1"/>
    </source>
</evidence>
<dbReference type="InterPro" id="IPR036390">
    <property type="entry name" value="WH_DNA-bd_sf"/>
</dbReference>
<dbReference type="GO" id="GO:0045892">
    <property type="term" value="P:negative regulation of DNA-templated transcription"/>
    <property type="evidence" value="ECO:0007669"/>
    <property type="project" value="TreeGrafter"/>
</dbReference>
<dbReference type="InterPro" id="IPR028978">
    <property type="entry name" value="Chorismate_lyase_/UTRA_dom_sf"/>
</dbReference>
<dbReference type="CDD" id="cd07377">
    <property type="entry name" value="WHTH_GntR"/>
    <property type="match status" value="1"/>
</dbReference>
<dbReference type="SUPFAM" id="SSF64288">
    <property type="entry name" value="Chorismate lyase-like"/>
    <property type="match status" value="1"/>
</dbReference>
<evidence type="ECO:0000256" key="5">
    <source>
        <dbReference type="NCBIfam" id="TIGR02404"/>
    </source>
</evidence>
<dbReference type="EMBL" id="FQXU01000012">
    <property type="protein sequence ID" value="SHI32280.1"/>
    <property type="molecule type" value="Genomic_DNA"/>
</dbReference>
<dbReference type="SMART" id="SM00345">
    <property type="entry name" value="HTH_GNTR"/>
    <property type="match status" value="1"/>
</dbReference>
<proteinExistence type="predicted"/>
<dbReference type="PANTHER" id="PTHR44846">
    <property type="entry name" value="MANNOSYL-D-GLYCERATE TRANSPORT/METABOLISM SYSTEM REPRESSOR MNGR-RELATED"/>
    <property type="match status" value="1"/>
</dbReference>
<keyword evidence="3" id="KW-0238">DNA-binding</keyword>
<dbReference type="Pfam" id="PF07702">
    <property type="entry name" value="UTRA"/>
    <property type="match status" value="1"/>
</dbReference>
<keyword evidence="4" id="KW-0804">Transcription</keyword>
<dbReference type="PRINTS" id="PR00035">
    <property type="entry name" value="HTHGNTR"/>
</dbReference>
<dbReference type="AlphaFoldDB" id="A0A1M6A762"/>
<sequence>MNSKYITLYNKIIEKIEQGSYPPSSKLPSENELMEKYKFSRDTVRKALNMLEHNGYINKVKGKGSFVLDINRHKFPVSGLISFKEMAESMEGESKTLVKNLELTKGDKFLRNKLVLEDDEKLWKVVRVREIGGKKIILDKDHFNSTYIPELTEEICSNSIYDYIEKELGLKIGFAKKEITVRSSSEEDIEYLDLEGYDMIVVVDTMVYLQDGTLFQYTESRHRPDKFKFVDFARRAY</sequence>
<dbReference type="FunFam" id="3.40.1410.10:FF:000008">
    <property type="entry name" value="Transcriptional regulator, GntR family"/>
    <property type="match status" value="1"/>
</dbReference>
<dbReference type="InterPro" id="IPR050679">
    <property type="entry name" value="Bact_HTH_transcr_reg"/>
</dbReference>
<dbReference type="InterPro" id="IPR000524">
    <property type="entry name" value="Tscrpt_reg_HTH_GntR"/>
</dbReference>
<feature type="domain" description="HTH gntR-type" evidence="6">
    <location>
        <begin position="2"/>
        <end position="70"/>
    </location>
</feature>
<keyword evidence="2" id="KW-0805">Transcription regulation</keyword>
<dbReference type="PANTHER" id="PTHR44846:SF12">
    <property type="entry name" value="HTH-TYPE TRANSCRIPTIONAL REGULATOR TRER"/>
    <property type="match status" value="1"/>
</dbReference>
<evidence type="ECO:0000256" key="3">
    <source>
        <dbReference type="ARBA" id="ARBA00023125"/>
    </source>
</evidence>
<name>A0A1M6A762_9CLOT</name>
<dbReference type="InterPro" id="IPR036388">
    <property type="entry name" value="WH-like_DNA-bd_sf"/>
</dbReference>
<dbReference type="Gene3D" id="1.10.10.10">
    <property type="entry name" value="Winged helix-like DNA-binding domain superfamily/Winged helix DNA-binding domain"/>
    <property type="match status" value="1"/>
</dbReference>
<dbReference type="NCBIfam" id="TIGR02404">
    <property type="entry name" value="trehalos_R_Bsub"/>
    <property type="match status" value="1"/>
</dbReference>
<evidence type="ECO:0000256" key="2">
    <source>
        <dbReference type="ARBA" id="ARBA00023015"/>
    </source>
</evidence>